<evidence type="ECO:0000313" key="1">
    <source>
        <dbReference type="EMBL" id="RZU36871.1"/>
    </source>
</evidence>
<accession>A0A4Q7YJS1</accession>
<keyword evidence="2" id="KW-1185">Reference proteome</keyword>
<gene>
    <name evidence="1" type="ORF">EV700_3084</name>
</gene>
<protein>
    <submittedName>
        <fullName evidence="1">Uncharacterized protein</fullName>
    </submittedName>
</protein>
<dbReference type="Proteomes" id="UP000292423">
    <property type="component" value="Unassembled WGS sequence"/>
</dbReference>
<name>A0A4Q7YJS1_9GAMM</name>
<dbReference type="OrthoDB" id="7062960at2"/>
<dbReference type="EMBL" id="SHKX01000016">
    <property type="protein sequence ID" value="RZU36871.1"/>
    <property type="molecule type" value="Genomic_DNA"/>
</dbReference>
<reference evidence="1 2" key="1">
    <citation type="submission" date="2019-02" db="EMBL/GenBank/DDBJ databases">
        <title>Genomic Encyclopedia of Type Strains, Phase IV (KMG-IV): sequencing the most valuable type-strain genomes for metagenomic binning, comparative biology and taxonomic classification.</title>
        <authorList>
            <person name="Goeker M."/>
        </authorList>
    </citation>
    <scope>NUCLEOTIDE SEQUENCE [LARGE SCALE GENOMIC DNA]</scope>
    <source>
        <strain evidence="1 2">DSM 105135</strain>
    </source>
</reference>
<organism evidence="1 2">
    <name type="scientific">Fluviicoccus keumensis</name>
    <dbReference type="NCBI Taxonomy" id="1435465"/>
    <lineage>
        <taxon>Bacteria</taxon>
        <taxon>Pseudomonadati</taxon>
        <taxon>Pseudomonadota</taxon>
        <taxon>Gammaproteobacteria</taxon>
        <taxon>Moraxellales</taxon>
        <taxon>Moraxellaceae</taxon>
        <taxon>Fluviicoccus</taxon>
    </lineage>
</organism>
<proteinExistence type="predicted"/>
<dbReference type="RefSeq" id="WP_130415431.1">
    <property type="nucleotide sequence ID" value="NZ_SHKX01000016.1"/>
</dbReference>
<dbReference type="AlphaFoldDB" id="A0A4Q7YJS1"/>
<comment type="caution">
    <text evidence="1">The sequence shown here is derived from an EMBL/GenBank/DDBJ whole genome shotgun (WGS) entry which is preliminary data.</text>
</comment>
<sequence length="153" mass="16415">MGHFITGLIAANTVLADLSRRHALPAPVPLTQGLSLLPLRDDDLDRWLPGPLHGFPEGFTYLSSQLIDYLLTASLSGPIAYIETDYSGGAGAQGAAVFRAGHLAMQPVSAATGPINQALALLGVRITEPAYDAFETLGLNRHRHTEEWLTESR</sequence>
<evidence type="ECO:0000313" key="2">
    <source>
        <dbReference type="Proteomes" id="UP000292423"/>
    </source>
</evidence>